<comment type="caution">
    <text evidence="2">The sequence shown here is derived from an EMBL/GenBank/DDBJ whole genome shotgun (WGS) entry which is preliminary data.</text>
</comment>
<dbReference type="Proteomes" id="UP000034112">
    <property type="component" value="Unassembled WGS sequence"/>
</dbReference>
<evidence type="ECO:0000313" key="3">
    <source>
        <dbReference type="Proteomes" id="UP000034112"/>
    </source>
</evidence>
<dbReference type="OrthoDB" id="4749307at2759"/>
<dbReference type="EMBL" id="JOKZ01000122">
    <property type="protein sequence ID" value="KKP03146.1"/>
    <property type="molecule type" value="Genomic_DNA"/>
</dbReference>
<name>A0A0F9XDJ8_TRIHA</name>
<evidence type="ECO:0000256" key="1">
    <source>
        <dbReference type="SAM" id="Phobius"/>
    </source>
</evidence>
<accession>A0A0F9XDJ8</accession>
<evidence type="ECO:0000313" key="2">
    <source>
        <dbReference type="EMBL" id="KKP03146.1"/>
    </source>
</evidence>
<reference evidence="3" key="1">
    <citation type="journal article" date="2015" name="Genome Announc.">
        <title>Draft whole-genome sequence of the biocontrol agent Trichoderma harzianum T6776.</title>
        <authorList>
            <person name="Baroncelli R."/>
            <person name="Piaggeschi G."/>
            <person name="Fiorini L."/>
            <person name="Bertolini E."/>
            <person name="Zapparata A."/>
            <person name="Pe M.E."/>
            <person name="Sarrocco S."/>
            <person name="Vannacci G."/>
        </authorList>
    </citation>
    <scope>NUCLEOTIDE SEQUENCE [LARGE SCALE GENOMIC DNA]</scope>
    <source>
        <strain evidence="3">T6776</strain>
    </source>
</reference>
<feature type="transmembrane region" description="Helical" evidence="1">
    <location>
        <begin position="341"/>
        <end position="366"/>
    </location>
</feature>
<proteinExistence type="predicted"/>
<keyword evidence="1" id="KW-1133">Transmembrane helix</keyword>
<keyword evidence="1" id="KW-0812">Transmembrane</keyword>
<sequence>MPIGHNTRHSSRLSARMPRQLKNLQPSQRKLPFAELQGDIPDEGHQEAFELLYSEINKFLKDEICKKAANTKKSLWKLKHPKEFLSFARMVARPGADGEWEKLLRSRPYRCALLSGVMIMMLEKHVFSDLLFGAGPEHAELLRMEDSSMINVEGFRRTALRADTNRVYLEATGGGPPLFWKRVDKITAQIVTLLSPLSAALGEDAPSSSSYQALHDIVALAGWLNLAIRLSPKITVFEWVQPGETYRHSHLCVGEDKASSSAIYGNIRDTRSRTRVMISTAPKISRHAHAVKGYFTGTATYEVMQPHVVTYVGGYTEWDDKLEVPLQNHVSSRFPLSSIGLLSLVMNAVRLVALLSLVGVLGLMVFGASIPSRELLLLPIRLSFRSLKWWLNMILRHSEVSLVLAKTTTFNACTCPLQDSSLLEAPLAKMPIFSRLRNRISKRDSAIPSAPVAANKDPNAALPHATAASTADNLSGEGNELWAQAYTLAKERDKQLMDDYERHIA</sequence>
<dbReference type="AlphaFoldDB" id="A0A0F9XDJ8"/>
<gene>
    <name evidence="2" type="ORF">THAR02_04768</name>
</gene>
<organism evidence="2 3">
    <name type="scientific">Trichoderma harzianum</name>
    <name type="common">Hypocrea lixii</name>
    <dbReference type="NCBI Taxonomy" id="5544"/>
    <lineage>
        <taxon>Eukaryota</taxon>
        <taxon>Fungi</taxon>
        <taxon>Dikarya</taxon>
        <taxon>Ascomycota</taxon>
        <taxon>Pezizomycotina</taxon>
        <taxon>Sordariomycetes</taxon>
        <taxon>Hypocreomycetidae</taxon>
        <taxon>Hypocreales</taxon>
        <taxon>Hypocreaceae</taxon>
        <taxon>Trichoderma</taxon>
    </lineage>
</organism>
<protein>
    <submittedName>
        <fullName evidence="2">Uncharacterized protein</fullName>
    </submittedName>
</protein>
<keyword evidence="1" id="KW-0472">Membrane</keyword>